<evidence type="ECO:0000313" key="6">
    <source>
        <dbReference type="EMBL" id="GAS91514.1"/>
    </source>
</evidence>
<accession>A0A100W4M0</accession>
<keyword evidence="2 6" id="KW-0418">Kinase</keyword>
<dbReference type="InterPro" id="IPR050482">
    <property type="entry name" value="Sensor_HK_TwoCompSys"/>
</dbReference>
<evidence type="ECO:0000259" key="5">
    <source>
        <dbReference type="SMART" id="SM00387"/>
    </source>
</evidence>
<proteinExistence type="predicted"/>
<dbReference type="Proteomes" id="UP000069620">
    <property type="component" value="Unassembled WGS sequence"/>
</dbReference>
<evidence type="ECO:0000313" key="7">
    <source>
        <dbReference type="Proteomes" id="UP000069620"/>
    </source>
</evidence>
<gene>
    <name evidence="6" type="ORF">RMCB_5610</name>
</gene>
<dbReference type="SUPFAM" id="SSF55874">
    <property type="entry name" value="ATPase domain of HSP90 chaperone/DNA topoisomerase II/histidine kinase"/>
    <property type="match status" value="1"/>
</dbReference>
<dbReference type="OrthoDB" id="5243952at2"/>
<reference evidence="7" key="1">
    <citation type="journal article" date="2016" name="Genome Announc.">
        <title>Draft Genome Sequences of Five Rapidly Growing Mycobacterium Species, M. thermoresistibile, M. fortuitum subsp. acetamidolyticum, M. canariasense, M. brisbanense, and M. novocastrense.</title>
        <authorList>
            <person name="Katahira K."/>
            <person name="Ogura Y."/>
            <person name="Gotoh Y."/>
            <person name="Hayashi T."/>
        </authorList>
    </citation>
    <scope>NUCLEOTIDE SEQUENCE [LARGE SCALE GENOMIC DNA]</scope>
    <source>
        <strain evidence="7">JCM15654</strain>
    </source>
</reference>
<dbReference type="Gene3D" id="3.30.565.10">
    <property type="entry name" value="Histidine kinase-like ATPase, C-terminal domain"/>
    <property type="match status" value="1"/>
</dbReference>
<reference evidence="7" key="2">
    <citation type="submission" date="2016-02" db="EMBL/GenBank/DDBJ databases">
        <title>Draft genome sequence of five rapidly growing Mycobacterium species.</title>
        <authorList>
            <person name="Katahira K."/>
            <person name="Gotou Y."/>
            <person name="Iida K."/>
            <person name="Ogura Y."/>
            <person name="Hayashi T."/>
        </authorList>
    </citation>
    <scope>NUCLEOTIDE SEQUENCE [LARGE SCALE GENOMIC DNA]</scope>
    <source>
        <strain evidence="7">JCM15654</strain>
    </source>
</reference>
<evidence type="ECO:0000256" key="1">
    <source>
        <dbReference type="ARBA" id="ARBA00022679"/>
    </source>
</evidence>
<evidence type="ECO:0000256" key="3">
    <source>
        <dbReference type="ARBA" id="ARBA00023012"/>
    </source>
</evidence>
<dbReference type="AlphaFoldDB" id="A0A100W4M0"/>
<evidence type="ECO:0000256" key="2">
    <source>
        <dbReference type="ARBA" id="ARBA00022777"/>
    </source>
</evidence>
<evidence type="ECO:0000256" key="4">
    <source>
        <dbReference type="SAM" id="Phobius"/>
    </source>
</evidence>
<keyword evidence="7" id="KW-1185">Reference proteome</keyword>
<organism evidence="6 7">
    <name type="scientific">Mycolicibacterium brisbanense</name>
    <dbReference type="NCBI Taxonomy" id="146020"/>
    <lineage>
        <taxon>Bacteria</taxon>
        <taxon>Bacillati</taxon>
        <taxon>Actinomycetota</taxon>
        <taxon>Actinomycetes</taxon>
        <taxon>Mycobacteriales</taxon>
        <taxon>Mycobacteriaceae</taxon>
        <taxon>Mycolicibacterium</taxon>
    </lineage>
</organism>
<protein>
    <submittedName>
        <fullName evidence="6">Histidine kinase</fullName>
    </submittedName>
</protein>
<dbReference type="InterPro" id="IPR003594">
    <property type="entry name" value="HATPase_dom"/>
</dbReference>
<dbReference type="EMBL" id="BCSX01000049">
    <property type="protein sequence ID" value="GAS91514.1"/>
    <property type="molecule type" value="Genomic_DNA"/>
</dbReference>
<keyword evidence="4" id="KW-1133">Transmembrane helix</keyword>
<name>A0A100W4M0_9MYCO</name>
<dbReference type="InterPro" id="IPR036890">
    <property type="entry name" value="HATPase_C_sf"/>
</dbReference>
<feature type="transmembrane region" description="Helical" evidence="4">
    <location>
        <begin position="93"/>
        <end position="115"/>
    </location>
</feature>
<comment type="caution">
    <text evidence="6">The sequence shown here is derived from an EMBL/GenBank/DDBJ whole genome shotgun (WGS) entry which is preliminary data.</text>
</comment>
<sequence>MAGYDERAANAPELQLPPDSTARPAFYGLVLQWALRLVLVGYIAITLLLQPPDRDLGFCILTLAGYLAAFAAWTWWVVRTGPSSKGITSRRPALFMLAADVALVSLLSVLTGLHSPDNWTSDVLRTGLFLIPVIAAAQLDPFLSGVTAIPTVAAYILVSWIGQNPNAEPWSSILLNAMVLSGLAAGSVALSRIQRSKVETIEELARQRTQLLDDVLGLEKRERQALSERLHDGPLQYVLVARGDLEDVRAGSVPALDLVENALKECSALLRDAVRELHPEILTRAGLKAAMEALADSIAARDDLAVDLDASTWPADYRTDADHLLYSAAREFTTNVIKHAHANTLRIELRREDGEARLRIIDDGVGISDARLAKSIAEGHIGMASIRTKVLASCGQFDAHATDAGTEVAIVVPLARG</sequence>
<dbReference type="CDD" id="cd16917">
    <property type="entry name" value="HATPase_UhpB-NarQ-NarX-like"/>
    <property type="match status" value="1"/>
</dbReference>
<keyword evidence="3" id="KW-0902">Two-component regulatory system</keyword>
<dbReference type="STRING" id="146020.RMCB_5610"/>
<keyword evidence="4" id="KW-0812">Transmembrane</keyword>
<dbReference type="PANTHER" id="PTHR24421">
    <property type="entry name" value="NITRATE/NITRITE SENSOR PROTEIN NARX-RELATED"/>
    <property type="match status" value="1"/>
</dbReference>
<feature type="transmembrane region" description="Helical" evidence="4">
    <location>
        <begin position="127"/>
        <end position="158"/>
    </location>
</feature>
<dbReference type="GO" id="GO:0000160">
    <property type="term" value="P:phosphorelay signal transduction system"/>
    <property type="evidence" value="ECO:0007669"/>
    <property type="project" value="UniProtKB-KW"/>
</dbReference>
<feature type="domain" description="Histidine kinase/HSP90-like ATPase" evidence="5">
    <location>
        <begin position="320"/>
        <end position="416"/>
    </location>
</feature>
<keyword evidence="1" id="KW-0808">Transferase</keyword>
<dbReference type="Pfam" id="PF02518">
    <property type="entry name" value="HATPase_c"/>
    <property type="match status" value="1"/>
</dbReference>
<feature type="transmembrane region" description="Helical" evidence="4">
    <location>
        <begin position="170"/>
        <end position="190"/>
    </location>
</feature>
<keyword evidence="4" id="KW-0472">Membrane</keyword>
<dbReference type="RefSeq" id="WP_029370939.1">
    <property type="nucleotide sequence ID" value="NZ_BCSX01000049.1"/>
</dbReference>
<dbReference type="GO" id="GO:0016301">
    <property type="term" value="F:kinase activity"/>
    <property type="evidence" value="ECO:0007669"/>
    <property type="project" value="UniProtKB-KW"/>
</dbReference>
<feature type="transmembrane region" description="Helical" evidence="4">
    <location>
        <begin position="25"/>
        <end position="49"/>
    </location>
</feature>
<dbReference type="SMART" id="SM00387">
    <property type="entry name" value="HATPase_c"/>
    <property type="match status" value="1"/>
</dbReference>
<feature type="transmembrane region" description="Helical" evidence="4">
    <location>
        <begin position="56"/>
        <end position="78"/>
    </location>
</feature>